<evidence type="ECO:0000313" key="9">
    <source>
        <dbReference type="EMBL" id="EXI69148.1"/>
    </source>
</evidence>
<evidence type="ECO:0000256" key="6">
    <source>
        <dbReference type="ARBA" id="ARBA00023136"/>
    </source>
</evidence>
<evidence type="ECO:0000259" key="8">
    <source>
        <dbReference type="Pfam" id="PF13190"/>
    </source>
</evidence>
<organism evidence="9 10">
    <name type="scientific">Candidatus Accumulibacter adjunctus</name>
    <dbReference type="NCBI Taxonomy" id="1454001"/>
    <lineage>
        <taxon>Bacteria</taxon>
        <taxon>Pseudomonadati</taxon>
        <taxon>Pseudomonadota</taxon>
        <taxon>Betaproteobacteria</taxon>
        <taxon>Candidatus Accumulibacter</taxon>
    </lineage>
</organism>
<dbReference type="InterPro" id="IPR002751">
    <property type="entry name" value="CbiM/NikMN"/>
</dbReference>
<evidence type="ECO:0000256" key="2">
    <source>
        <dbReference type="ARBA" id="ARBA00022448"/>
    </source>
</evidence>
<feature type="transmembrane region" description="Helical" evidence="7">
    <location>
        <begin position="224"/>
        <end position="246"/>
    </location>
</feature>
<feature type="domain" description="PDGLE" evidence="8">
    <location>
        <begin position="226"/>
        <end position="347"/>
    </location>
</feature>
<comment type="subcellular location">
    <subcellularLocation>
        <location evidence="1">Cell membrane</location>
        <topology evidence="1">Multi-pass membrane protein</topology>
    </subcellularLocation>
</comment>
<name>A0A011MGY5_9PROT</name>
<dbReference type="PATRIC" id="fig|1454001.3.peg.355"/>
<evidence type="ECO:0000256" key="1">
    <source>
        <dbReference type="ARBA" id="ARBA00004651"/>
    </source>
</evidence>
<dbReference type="Pfam" id="PF13190">
    <property type="entry name" value="PDGLE"/>
    <property type="match status" value="1"/>
</dbReference>
<keyword evidence="10" id="KW-1185">Reference proteome</keyword>
<dbReference type="Proteomes" id="UP000020218">
    <property type="component" value="Unassembled WGS sequence"/>
</dbReference>
<gene>
    <name evidence="9" type="primary">nikMN</name>
    <name evidence="9" type="ORF">AW08_00355</name>
</gene>
<dbReference type="GO" id="GO:0000041">
    <property type="term" value="P:transition metal ion transport"/>
    <property type="evidence" value="ECO:0007669"/>
    <property type="project" value="InterPro"/>
</dbReference>
<evidence type="ECO:0000256" key="3">
    <source>
        <dbReference type="ARBA" id="ARBA00022475"/>
    </source>
</evidence>
<dbReference type="InterPro" id="IPR025937">
    <property type="entry name" value="PDGLE_dom"/>
</dbReference>
<evidence type="ECO:0000313" key="10">
    <source>
        <dbReference type="Proteomes" id="UP000020218"/>
    </source>
</evidence>
<feature type="transmembrane region" description="Helical" evidence="7">
    <location>
        <begin position="39"/>
        <end position="60"/>
    </location>
</feature>
<evidence type="ECO:0000256" key="7">
    <source>
        <dbReference type="SAM" id="Phobius"/>
    </source>
</evidence>
<dbReference type="GO" id="GO:0005886">
    <property type="term" value="C:plasma membrane"/>
    <property type="evidence" value="ECO:0007669"/>
    <property type="project" value="UniProtKB-SubCell"/>
</dbReference>
<proteinExistence type="predicted"/>
<feature type="transmembrane region" description="Helical" evidence="7">
    <location>
        <begin position="173"/>
        <end position="203"/>
    </location>
</feature>
<feature type="transmembrane region" description="Helical" evidence="7">
    <location>
        <begin position="327"/>
        <end position="348"/>
    </location>
</feature>
<dbReference type="STRING" id="1454001.AW08_00355"/>
<evidence type="ECO:0000256" key="5">
    <source>
        <dbReference type="ARBA" id="ARBA00022989"/>
    </source>
</evidence>
<keyword evidence="5 7" id="KW-1133">Transmembrane helix</keyword>
<dbReference type="PANTHER" id="PTHR34229:SF1">
    <property type="entry name" value="METAL TRANSPORT PROTEIN HI_1621-RELATED"/>
    <property type="match status" value="1"/>
</dbReference>
<keyword evidence="4 7" id="KW-0812">Transmembrane</keyword>
<feature type="transmembrane region" description="Helical" evidence="7">
    <location>
        <begin position="104"/>
        <end position="127"/>
    </location>
</feature>
<keyword evidence="6 7" id="KW-0472">Membrane</keyword>
<feature type="transmembrane region" description="Helical" evidence="7">
    <location>
        <begin position="139"/>
        <end position="161"/>
    </location>
</feature>
<sequence length="354" mass="36465">MHMADALISPLVGGVMWAATAGITVYSARKLKADGDDRIVPLMGVLGAFVFAAQMINFSIPGTGSSGHLGGGMLLSILLGPYAAFLTLASVLTVQALFFADGGLLALGCNIFNLAFFPCFIAYPLIYRPIAGTQAAGKRVVAASLVAAIVGLQLGAASVVLQTWFSGISDLPFATFLLLMLPIHLAIGIVEGLLTAAVVSFVGRARPEVLAVAASGRQRPPHGGGRLLAGLLLLTALTGGLLSWFASPQHDGLEWAIFHSTGKEALPTPVSEAHSLAAALQERTALLPDYGFRQAAESGDATAAGEVAGTVGEIEKAWPDVNAGTSFSGLIGATISLLLAGLLGFVLLRLRQRP</sequence>
<feature type="transmembrane region" description="Helical" evidence="7">
    <location>
        <begin position="7"/>
        <end position="27"/>
    </location>
</feature>
<keyword evidence="2" id="KW-0813">Transport</keyword>
<evidence type="ECO:0000256" key="4">
    <source>
        <dbReference type="ARBA" id="ARBA00022692"/>
    </source>
</evidence>
<reference evidence="9" key="1">
    <citation type="submission" date="2014-02" db="EMBL/GenBank/DDBJ databases">
        <title>Expanding our view of genomic diversity in Candidatus Accumulibacter clades.</title>
        <authorList>
            <person name="Skennerton C.T."/>
            <person name="Barr J.J."/>
            <person name="Slater F.R."/>
            <person name="Bond P.L."/>
            <person name="Tyson G.W."/>
        </authorList>
    </citation>
    <scope>NUCLEOTIDE SEQUENCE [LARGE SCALE GENOMIC DNA]</scope>
</reference>
<dbReference type="AlphaFoldDB" id="A0A011MGY5"/>
<comment type="caution">
    <text evidence="9">The sequence shown here is derived from an EMBL/GenBank/DDBJ whole genome shotgun (WGS) entry which is preliminary data.</text>
</comment>
<protein>
    <submittedName>
        <fullName evidence="9">Energy-coupling factor transporter probable substrate-capture protein NikMN</fullName>
    </submittedName>
</protein>
<dbReference type="Gene3D" id="1.10.1760.20">
    <property type="match status" value="1"/>
</dbReference>
<keyword evidence="3" id="KW-1003">Cell membrane</keyword>
<dbReference type="EMBL" id="JFAX01000002">
    <property type="protein sequence ID" value="EXI69148.1"/>
    <property type="molecule type" value="Genomic_DNA"/>
</dbReference>
<accession>A0A011MGY5</accession>
<feature type="transmembrane region" description="Helical" evidence="7">
    <location>
        <begin position="72"/>
        <end position="98"/>
    </location>
</feature>
<dbReference type="Pfam" id="PF01891">
    <property type="entry name" value="CbiM"/>
    <property type="match status" value="1"/>
</dbReference>
<dbReference type="PANTHER" id="PTHR34229">
    <property type="entry name" value="METAL TRANSPORT PROTEIN HI_1621-RELATED"/>
    <property type="match status" value="1"/>
</dbReference>